<dbReference type="OrthoDB" id="9802815at2"/>
<dbReference type="InterPro" id="IPR005793">
    <property type="entry name" value="Formyl_trans_C"/>
</dbReference>
<dbReference type="PANTHER" id="PTHR11138">
    <property type="entry name" value="METHIONYL-TRNA FORMYLTRANSFERASE"/>
    <property type="match status" value="1"/>
</dbReference>
<evidence type="ECO:0000259" key="9">
    <source>
        <dbReference type="Pfam" id="PF00551"/>
    </source>
</evidence>
<dbReference type="GO" id="GO:0005829">
    <property type="term" value="C:cytosol"/>
    <property type="evidence" value="ECO:0007669"/>
    <property type="project" value="TreeGrafter"/>
</dbReference>
<keyword evidence="12" id="KW-1185">Reference proteome</keyword>
<dbReference type="CDD" id="cd08646">
    <property type="entry name" value="FMT_core_Met-tRNA-FMT_N"/>
    <property type="match status" value="1"/>
</dbReference>
<evidence type="ECO:0000313" key="11">
    <source>
        <dbReference type="EMBL" id="KLV28251.1"/>
    </source>
</evidence>
<dbReference type="InterPro" id="IPR044135">
    <property type="entry name" value="Met-tRNA-FMT_C"/>
</dbReference>
<dbReference type="FunFam" id="3.40.50.170:FF:000004">
    <property type="entry name" value="Methionyl-tRNA formyltransferase"/>
    <property type="match status" value="1"/>
</dbReference>
<dbReference type="Pfam" id="PF00551">
    <property type="entry name" value="Formyl_trans_N"/>
    <property type="match status" value="1"/>
</dbReference>
<evidence type="ECO:0000256" key="3">
    <source>
        <dbReference type="ARBA" id="ARBA00012261"/>
    </source>
</evidence>
<keyword evidence="5 8" id="KW-0808">Transferase</keyword>
<dbReference type="EMBL" id="LDPH01000001">
    <property type="protein sequence ID" value="KLV28251.1"/>
    <property type="molecule type" value="Genomic_DNA"/>
</dbReference>
<dbReference type="NCBIfam" id="TIGR00460">
    <property type="entry name" value="fmt"/>
    <property type="match status" value="1"/>
</dbReference>
<evidence type="ECO:0000256" key="7">
    <source>
        <dbReference type="ARBA" id="ARBA00048558"/>
    </source>
</evidence>
<dbReference type="InterPro" id="IPR041711">
    <property type="entry name" value="Met-tRNA-FMT_N"/>
</dbReference>
<dbReference type="InterPro" id="IPR001555">
    <property type="entry name" value="GART_AS"/>
</dbReference>
<comment type="function">
    <text evidence="1 8">Attaches a formyl group to the free amino group of methionyl-tRNA(fMet). The formyl group appears to play a dual role in the initiator identity of N-formylmethionyl-tRNA by promoting its recognition by IF2 and preventing the misappropriation of this tRNA by the elongation apparatus.</text>
</comment>
<dbReference type="RefSeq" id="WP_047939954.1">
    <property type="nucleotide sequence ID" value="NZ_CP053989.1"/>
</dbReference>
<dbReference type="SUPFAM" id="SSF50486">
    <property type="entry name" value="FMT C-terminal domain-like"/>
    <property type="match status" value="1"/>
</dbReference>
<evidence type="ECO:0000256" key="2">
    <source>
        <dbReference type="ARBA" id="ARBA00010699"/>
    </source>
</evidence>
<reference evidence="11 12" key="1">
    <citation type="submission" date="2015-05" db="EMBL/GenBank/DDBJ databases">
        <title>Whole genome sequence and identification of bacterial endophytes from Costus igneus.</title>
        <authorList>
            <person name="Lee Y.P."/>
            <person name="Gan H.M."/>
            <person name="Eng W."/>
            <person name="Wheatley M.S."/>
            <person name="Caraballo A."/>
            <person name="Polter S."/>
            <person name="Savka M.A."/>
            <person name="Hudson A.O."/>
        </authorList>
    </citation>
    <scope>NUCLEOTIDE SEQUENCE [LARGE SCALE GENOMIC DNA]</scope>
    <source>
        <strain evidence="11 12">RIT379</strain>
    </source>
</reference>
<dbReference type="Proteomes" id="UP000036045">
    <property type="component" value="Unassembled WGS sequence"/>
</dbReference>
<proteinExistence type="inferred from homology"/>
<evidence type="ECO:0000256" key="6">
    <source>
        <dbReference type="ARBA" id="ARBA00022917"/>
    </source>
</evidence>
<comment type="caution">
    <text evidence="11">The sequence shown here is derived from an EMBL/GenBank/DDBJ whole genome shotgun (WGS) entry which is preliminary data.</text>
</comment>
<name>A0A0J1IQJ9_NIACI</name>
<dbReference type="InterPro" id="IPR005794">
    <property type="entry name" value="Fmt"/>
</dbReference>
<dbReference type="InterPro" id="IPR002376">
    <property type="entry name" value="Formyl_transf_N"/>
</dbReference>
<dbReference type="PROSITE" id="PS00373">
    <property type="entry name" value="GART"/>
    <property type="match status" value="1"/>
</dbReference>
<protein>
    <recommendedName>
        <fullName evidence="4 8">Methionyl-tRNA formyltransferase</fullName>
        <ecNumber evidence="3 8">2.1.2.9</ecNumber>
    </recommendedName>
</protein>
<dbReference type="InterPro" id="IPR011034">
    <property type="entry name" value="Formyl_transferase-like_C_sf"/>
</dbReference>
<dbReference type="PATRIC" id="fig|1397.4.peg.92"/>
<evidence type="ECO:0000256" key="1">
    <source>
        <dbReference type="ARBA" id="ARBA00002606"/>
    </source>
</evidence>
<evidence type="ECO:0000256" key="4">
    <source>
        <dbReference type="ARBA" id="ARBA00016014"/>
    </source>
</evidence>
<dbReference type="PANTHER" id="PTHR11138:SF5">
    <property type="entry name" value="METHIONYL-TRNA FORMYLTRANSFERASE, MITOCHONDRIAL"/>
    <property type="match status" value="1"/>
</dbReference>
<sequence>MTKVVFMGTPDFSVPVLQRLLEEKYEVIAVVTQPDRPVGRKKVLTPPPVKVEALKHDIPVYQPEKIRQSDELKAIISLNPDIIVTAAFGQILPKELLDAPKFGCVNVHASLLPELRGGAPIHYSILQGKEKTGITIMYMAEKLDAGDIISVAEVEIEEEDTVGTLHDKLSRVGSDLLAETLPKLLAGEITPIPQKDEEATFAPNLKRADELIDWSVSGEEIYNKIRGLNPWPVAFTLYQGKVMKVWAGKKVAKKRDASPGTIVDITDHGPIVATGNDTYIQLTEVQPAGKKKMDISQFLRGAGSKMQVNEILGVTNEEN</sequence>
<dbReference type="Pfam" id="PF02911">
    <property type="entry name" value="Formyl_trans_C"/>
    <property type="match status" value="1"/>
</dbReference>
<gene>
    <name evidence="8" type="primary">fmt</name>
    <name evidence="11" type="ORF">ABW02_00435</name>
</gene>
<dbReference type="EC" id="2.1.2.9" evidence="3 8"/>
<dbReference type="InterPro" id="IPR037022">
    <property type="entry name" value="Formyl_trans_C_sf"/>
</dbReference>
<dbReference type="FunFam" id="3.40.50.12230:FF:000001">
    <property type="entry name" value="Methionyl-tRNA formyltransferase"/>
    <property type="match status" value="1"/>
</dbReference>
<accession>A0A0J1IQJ9</accession>
<feature type="domain" description="Formyl transferase N-terminal" evidence="9">
    <location>
        <begin position="3"/>
        <end position="180"/>
    </location>
</feature>
<dbReference type="CDD" id="cd08704">
    <property type="entry name" value="Met_tRNA_FMT_C"/>
    <property type="match status" value="1"/>
</dbReference>
<dbReference type="GeneID" id="56349089"/>
<dbReference type="GO" id="GO:0004479">
    <property type="term" value="F:methionyl-tRNA formyltransferase activity"/>
    <property type="evidence" value="ECO:0007669"/>
    <property type="project" value="UniProtKB-UniRule"/>
</dbReference>
<dbReference type="Gene3D" id="3.10.25.10">
    <property type="entry name" value="Formyl transferase, C-terminal domain"/>
    <property type="match status" value="1"/>
</dbReference>
<dbReference type="HAMAP" id="MF_00182">
    <property type="entry name" value="Formyl_trans"/>
    <property type="match status" value="1"/>
</dbReference>
<feature type="binding site" evidence="8">
    <location>
        <begin position="110"/>
        <end position="113"/>
    </location>
    <ligand>
        <name>(6S)-5,6,7,8-tetrahydrofolate</name>
        <dbReference type="ChEBI" id="CHEBI:57453"/>
    </ligand>
</feature>
<comment type="catalytic activity">
    <reaction evidence="7 8">
        <text>L-methionyl-tRNA(fMet) + (6R)-10-formyltetrahydrofolate = N-formyl-L-methionyl-tRNA(fMet) + (6S)-5,6,7,8-tetrahydrofolate + H(+)</text>
        <dbReference type="Rhea" id="RHEA:24380"/>
        <dbReference type="Rhea" id="RHEA-COMP:9952"/>
        <dbReference type="Rhea" id="RHEA-COMP:9953"/>
        <dbReference type="ChEBI" id="CHEBI:15378"/>
        <dbReference type="ChEBI" id="CHEBI:57453"/>
        <dbReference type="ChEBI" id="CHEBI:78530"/>
        <dbReference type="ChEBI" id="CHEBI:78844"/>
        <dbReference type="ChEBI" id="CHEBI:195366"/>
        <dbReference type="EC" id="2.1.2.9"/>
    </reaction>
</comment>
<feature type="domain" description="Formyl transferase C-terminal" evidence="10">
    <location>
        <begin position="205"/>
        <end position="302"/>
    </location>
</feature>
<evidence type="ECO:0000259" key="10">
    <source>
        <dbReference type="Pfam" id="PF02911"/>
    </source>
</evidence>
<evidence type="ECO:0000256" key="8">
    <source>
        <dbReference type="HAMAP-Rule" id="MF_00182"/>
    </source>
</evidence>
<evidence type="ECO:0000313" key="12">
    <source>
        <dbReference type="Proteomes" id="UP000036045"/>
    </source>
</evidence>
<evidence type="ECO:0000256" key="5">
    <source>
        <dbReference type="ARBA" id="ARBA00022679"/>
    </source>
</evidence>
<dbReference type="Gene3D" id="3.40.50.170">
    <property type="entry name" value="Formyl transferase, N-terminal domain"/>
    <property type="match status" value="1"/>
</dbReference>
<dbReference type="SUPFAM" id="SSF53328">
    <property type="entry name" value="Formyltransferase"/>
    <property type="match status" value="1"/>
</dbReference>
<dbReference type="InterPro" id="IPR036477">
    <property type="entry name" value="Formyl_transf_N_sf"/>
</dbReference>
<organism evidence="11 12">
    <name type="scientific">Niallia circulans</name>
    <name type="common">Bacillus circulans</name>
    <dbReference type="NCBI Taxonomy" id="1397"/>
    <lineage>
        <taxon>Bacteria</taxon>
        <taxon>Bacillati</taxon>
        <taxon>Bacillota</taxon>
        <taxon>Bacilli</taxon>
        <taxon>Bacillales</taxon>
        <taxon>Bacillaceae</taxon>
        <taxon>Niallia</taxon>
    </lineage>
</organism>
<comment type="similarity">
    <text evidence="2 8">Belongs to the Fmt family.</text>
</comment>
<keyword evidence="6 8" id="KW-0648">Protein biosynthesis</keyword>
<dbReference type="AlphaFoldDB" id="A0A0J1IQJ9"/>